<dbReference type="InterPro" id="IPR027023">
    <property type="entry name" value="Put_LipoPS_kinase_InaA"/>
</dbReference>
<dbReference type="EMBL" id="JAAMRF010000002">
    <property type="protein sequence ID" value="MBA1272498.1"/>
    <property type="molecule type" value="Genomic_DNA"/>
</dbReference>
<organism evidence="1 2">
    <name type="scientific">Stutzerimonas azotifigens</name>
    <dbReference type="NCBI Taxonomy" id="291995"/>
    <lineage>
        <taxon>Bacteria</taxon>
        <taxon>Pseudomonadati</taxon>
        <taxon>Pseudomonadota</taxon>
        <taxon>Gammaproteobacteria</taxon>
        <taxon>Pseudomonadales</taxon>
        <taxon>Pseudomonadaceae</taxon>
        <taxon>Stutzerimonas</taxon>
    </lineage>
</organism>
<dbReference type="RefSeq" id="WP_181069459.1">
    <property type="nucleotide sequence ID" value="NZ_JAAMRF010000002.1"/>
</dbReference>
<evidence type="ECO:0000313" key="1">
    <source>
        <dbReference type="EMBL" id="MBA1272498.1"/>
    </source>
</evidence>
<proteinExistence type="predicted"/>
<name>A0ABR5YX29_9GAMM</name>
<dbReference type="Proteomes" id="UP000786387">
    <property type="component" value="Unassembled WGS sequence"/>
</dbReference>
<protein>
    <submittedName>
        <fullName evidence="1">Phosphotransferase</fullName>
    </submittedName>
</protein>
<evidence type="ECO:0000313" key="2">
    <source>
        <dbReference type="Proteomes" id="UP000786387"/>
    </source>
</evidence>
<accession>A0ABR5YX29</accession>
<dbReference type="InterPro" id="IPR011009">
    <property type="entry name" value="Kinase-like_dom_sf"/>
</dbReference>
<dbReference type="SUPFAM" id="SSF56112">
    <property type="entry name" value="Protein kinase-like (PK-like)"/>
    <property type="match status" value="1"/>
</dbReference>
<gene>
    <name evidence="1" type="ORF">G7026_03905</name>
</gene>
<keyword evidence="2" id="KW-1185">Reference proteome</keyword>
<comment type="caution">
    <text evidence="1">The sequence shown here is derived from an EMBL/GenBank/DDBJ whole genome shotgun (WGS) entry which is preliminary data.</text>
</comment>
<dbReference type="PIRSF" id="PIRSF026326">
    <property type="entry name" value="InaA"/>
    <property type="match status" value="1"/>
</dbReference>
<sequence length="237" mass="27086">MAQLIAAGAPARSTDVFDRWWSLQGAWVEAPNQRRGGESGVQRVQLRGSGEVLYLKRQHEHLYRSLTRPFGAPTALREQRALQALETLGVRVPRLVYCGARKEAGHWRALLITEALEGFIDLDQWYAEGMPEYVGPEAQQAMLRQLGATLARLHRGRWQHGCLYGKHVFVNARSFDRDGVVEVALLDLEKSRRRARVSTASRRDIEQLQRHRDGMPDADWACLLEHYRFHLARGSRP</sequence>
<reference evidence="1 2" key="1">
    <citation type="submission" date="2020-02" db="EMBL/GenBank/DDBJ databases">
        <title>Synteny-based analysis reveals conserved mechanism for high triclosan tolerance in Pseudomonas, as well as instances of horizontal transfer.</title>
        <authorList>
            <person name="Mcfarland A.G."/>
            <person name="Bertucci H.K."/>
            <person name="Litmann E."/>
            <person name="Shen J."/>
            <person name="Huttenhower C."/>
            <person name="Hartmann E.M."/>
        </authorList>
    </citation>
    <scope>NUCLEOTIDE SEQUENCE [LARGE SCALE GENOMIC DNA]</scope>
    <source>
        <strain evidence="1 2">115A1</strain>
    </source>
</reference>
<dbReference type="Pfam" id="PF06293">
    <property type="entry name" value="Kdo"/>
    <property type="match status" value="1"/>
</dbReference>